<dbReference type="Proteomes" id="UP000681794">
    <property type="component" value="Chromosome"/>
</dbReference>
<evidence type="ECO:0000313" key="2">
    <source>
        <dbReference type="Proteomes" id="UP000681794"/>
    </source>
</evidence>
<reference evidence="1" key="1">
    <citation type="submission" date="2021-06" db="EMBL/GenBank/DDBJ databases">
        <authorList>
            <person name="Ellington A.J."/>
            <person name="Bryan N.C."/>
            <person name="Christner B.C."/>
            <person name="Reisch C.R."/>
        </authorList>
    </citation>
    <scope>NUCLEOTIDE SEQUENCE</scope>
    <source>
        <strain evidence="1">L6-1</strain>
    </source>
</reference>
<keyword evidence="2" id="KW-1185">Reference proteome</keyword>
<sequence length="262" mass="28749">MRAHIETVRVDGHGVRLRTVAPAGRVRDAFAPTIVLVHGIGMSHRSFRRVQAALSRTHRTVAVDLPGFGGQSYAGRRLEEHEYADLVVRAVTARGAGDLVVLGQSMGAQIAVEAGLRHPDVVTSVVLVGPVVDDRRRSLVRLAAALTVDCVVEGVRMNGVVFTDYVRGAAQYLRELRPMRDYRMIERVRGLTVPVLVIRGLQDPVSRHDWAERVVAAAAEGALVELPGPHHVQERQPIAVARLVDEFRRVQTLQASRDEVAL</sequence>
<organism evidence="1 2">
    <name type="scientific">Curtobacterium aetherium</name>
    <dbReference type="NCBI Taxonomy" id="2841594"/>
    <lineage>
        <taxon>Bacteria</taxon>
        <taxon>Bacillati</taxon>
        <taxon>Actinomycetota</taxon>
        <taxon>Actinomycetes</taxon>
        <taxon>Micrococcales</taxon>
        <taxon>Microbacteriaceae</taxon>
        <taxon>Curtobacterium</taxon>
    </lineage>
</organism>
<name>A0ACD1E4I7_9MICO</name>
<accession>A0ACD1E4I7</accession>
<keyword evidence="1" id="KW-0378">Hydrolase</keyword>
<proteinExistence type="predicted"/>
<protein>
    <submittedName>
        <fullName evidence="1">Alpha/beta hydrolase</fullName>
    </submittedName>
</protein>
<gene>
    <name evidence="1" type="ORF">KM842_00760</name>
</gene>
<dbReference type="EMBL" id="CP076544">
    <property type="protein sequence ID" value="QWS33789.1"/>
    <property type="molecule type" value="Genomic_DNA"/>
</dbReference>
<evidence type="ECO:0000313" key="1">
    <source>
        <dbReference type="EMBL" id="QWS33789.1"/>
    </source>
</evidence>